<evidence type="ECO:0000256" key="7">
    <source>
        <dbReference type="SAM" id="SignalP"/>
    </source>
</evidence>
<dbReference type="Pfam" id="PF00728">
    <property type="entry name" value="Glyco_hydro_20"/>
    <property type="match status" value="1"/>
</dbReference>
<dbReference type="Pfam" id="PF02838">
    <property type="entry name" value="Glyco_hydro_20b"/>
    <property type="match status" value="1"/>
</dbReference>
<evidence type="ECO:0000256" key="6">
    <source>
        <dbReference type="PIRSR" id="PIRSR625705-1"/>
    </source>
</evidence>
<dbReference type="EMBL" id="LCZI01000119">
    <property type="protein sequence ID" value="KKZ68353.1"/>
    <property type="molecule type" value="Genomic_DNA"/>
</dbReference>
<keyword evidence="7" id="KW-0732">Signal</keyword>
<keyword evidence="4" id="KW-0378">Hydrolase</keyword>
<dbReference type="SUPFAM" id="SSF51445">
    <property type="entry name" value="(Trans)glycosidases"/>
    <property type="match status" value="1"/>
</dbReference>
<dbReference type="GO" id="GO:0005975">
    <property type="term" value="P:carbohydrate metabolic process"/>
    <property type="evidence" value="ECO:0007669"/>
    <property type="project" value="InterPro"/>
</dbReference>
<evidence type="ECO:0000313" key="10">
    <source>
        <dbReference type="EMBL" id="KKZ68353.1"/>
    </source>
</evidence>
<evidence type="ECO:0000256" key="5">
    <source>
        <dbReference type="ARBA" id="ARBA00023295"/>
    </source>
</evidence>
<dbReference type="GO" id="GO:0004563">
    <property type="term" value="F:beta-N-acetylhexosaminidase activity"/>
    <property type="evidence" value="ECO:0007669"/>
    <property type="project" value="UniProtKB-EC"/>
</dbReference>
<accession>A0A0G2ICN3</accession>
<dbReference type="SUPFAM" id="SSF55545">
    <property type="entry name" value="beta-N-acetylhexosaminidase-like domain"/>
    <property type="match status" value="1"/>
</dbReference>
<dbReference type="VEuPathDB" id="FungiDB:EMCG_05973"/>
<dbReference type="AlphaFoldDB" id="A0A0G2ICN3"/>
<dbReference type="Gene3D" id="3.30.379.10">
    <property type="entry name" value="Chitobiase/beta-hexosaminidase domain 2-like"/>
    <property type="match status" value="1"/>
</dbReference>
<feature type="domain" description="Glycoside hydrolase family 20 catalytic" evidence="8">
    <location>
        <begin position="173"/>
        <end position="454"/>
    </location>
</feature>
<dbReference type="InterPro" id="IPR029018">
    <property type="entry name" value="Hex-like_dom2"/>
</dbReference>
<feature type="active site" description="Proton donor" evidence="6">
    <location>
        <position position="332"/>
    </location>
</feature>
<dbReference type="OrthoDB" id="428480at2759"/>
<dbReference type="CDD" id="cd06564">
    <property type="entry name" value="GH20_DspB_LnbB-like"/>
    <property type="match status" value="1"/>
</dbReference>
<dbReference type="PANTHER" id="PTHR43678:SF1">
    <property type="entry name" value="BETA-N-ACETYLHEXOSAMINIDASE"/>
    <property type="match status" value="1"/>
</dbReference>
<dbReference type="Gene3D" id="3.20.20.80">
    <property type="entry name" value="Glycosidases"/>
    <property type="match status" value="1"/>
</dbReference>
<evidence type="ECO:0000256" key="1">
    <source>
        <dbReference type="ARBA" id="ARBA00001231"/>
    </source>
</evidence>
<dbReference type="InterPro" id="IPR015882">
    <property type="entry name" value="HEX_bac_N"/>
</dbReference>
<keyword evidence="5" id="KW-0326">Glycosidase</keyword>
<name>A0A0G2ICN3_9EURO</name>
<evidence type="ECO:0000256" key="3">
    <source>
        <dbReference type="ARBA" id="ARBA00012663"/>
    </source>
</evidence>
<dbReference type="InterPro" id="IPR017853">
    <property type="entry name" value="GH"/>
</dbReference>
<dbReference type="InterPro" id="IPR025705">
    <property type="entry name" value="Beta_hexosaminidase_sua/sub"/>
</dbReference>
<dbReference type="InterPro" id="IPR052764">
    <property type="entry name" value="GH20_Enzymes"/>
</dbReference>
<feature type="signal peptide" evidence="7">
    <location>
        <begin position="1"/>
        <end position="15"/>
    </location>
</feature>
<evidence type="ECO:0000259" key="9">
    <source>
        <dbReference type="Pfam" id="PF02838"/>
    </source>
</evidence>
<feature type="domain" description="Beta-hexosaminidase bacterial type N-terminal" evidence="9">
    <location>
        <begin position="112"/>
        <end position="170"/>
    </location>
</feature>
<dbReference type="EC" id="3.2.1.52" evidence="3"/>
<dbReference type="PANTHER" id="PTHR43678">
    <property type="entry name" value="PUTATIVE (AFU_ORTHOLOGUE AFUA_2G00640)-RELATED"/>
    <property type="match status" value="1"/>
</dbReference>
<dbReference type="Proteomes" id="UP000034164">
    <property type="component" value="Unassembled WGS sequence"/>
</dbReference>
<comment type="catalytic activity">
    <reaction evidence="1">
        <text>Hydrolysis of terminal non-reducing N-acetyl-D-hexosamine residues in N-acetyl-beta-D-hexosaminides.</text>
        <dbReference type="EC" id="3.2.1.52"/>
    </reaction>
</comment>
<comment type="caution">
    <text evidence="10">The sequence shown here is derived from an EMBL/GenBank/DDBJ whole genome shotgun (WGS) entry which is preliminary data.</text>
</comment>
<reference evidence="11" key="1">
    <citation type="journal article" date="2015" name="PLoS Genet.">
        <title>The dynamic genome and transcriptome of the human fungal pathogen Blastomyces and close relative Emmonsia.</title>
        <authorList>
            <person name="Munoz J.F."/>
            <person name="Gauthier G.M."/>
            <person name="Desjardins C.A."/>
            <person name="Gallo J.E."/>
            <person name="Holder J."/>
            <person name="Sullivan T.D."/>
            <person name="Marty A.J."/>
            <person name="Carmen J.C."/>
            <person name="Chen Z."/>
            <person name="Ding L."/>
            <person name="Gujja S."/>
            <person name="Magrini V."/>
            <person name="Misas E."/>
            <person name="Mitreva M."/>
            <person name="Priest M."/>
            <person name="Saif S."/>
            <person name="Whiston E.A."/>
            <person name="Young S."/>
            <person name="Zeng Q."/>
            <person name="Goldman W.E."/>
            <person name="Mardis E.R."/>
            <person name="Taylor J.W."/>
            <person name="McEwen J.G."/>
            <person name="Clay O.K."/>
            <person name="Klein B.S."/>
            <person name="Cuomo C.A."/>
        </authorList>
    </citation>
    <scope>NUCLEOTIDE SEQUENCE [LARGE SCALE GENOMIC DNA]</scope>
    <source>
        <strain evidence="11">UAMH 3008</strain>
    </source>
</reference>
<evidence type="ECO:0000256" key="2">
    <source>
        <dbReference type="ARBA" id="ARBA00006285"/>
    </source>
</evidence>
<sequence length="709" mass="79139">MVRLILPLLVTAASGLQTLPPVEWPGSENTPSFSFSISAAPKIVYIDEKFSERRDENGLTLIPPSGYEFAETFLSDLEQVTSTKWTLERIKEVPEDAKGIILGGFRQDADALTYEDGTKTEEAYELEIKDGNVFIGGTGARGMYWGTHTFLQLLLVHGGEEIPAGRIVDAPSYATRGYLLDAGRKWYSPAFLKEVCTYASFFKMSEFQYHNSDNYPLNRGRNETWNEVYSQFALHPESEELHGIVQRANETFSRADFEDMQQHCARRGVTIIPEIEAPGHCLFLTKWKPELALAKKDLLNLTHPESIPLVKSIWAEFLPWFQTKEVHVGADEYDPTLADDYIQFVNEMAEFVKSTSGKDIRIWGTHEPSENFTVSKDIIIQHWQYGQSDPFVLNKDGYQYINSEDWWGYMSLKSDHTPIFPATYPQLFNTTRTLNFANTPDWQWEPSLFNPVNVTEQVKPGAKGNKGAIIAAWNDNGPDATTQLEAYYAMRNGIPVVAARMWAGSRGNRLDAKTLAGTIELLANRAPGQNLDRRLASEKGDGKAGDTLLTWSREGGTKTLGHGSKGMNYTLILDTTGPFKLISNDTSLSLDEGGNLVFNSDNWVYPLRSVTEGDGFDPGHPGRIWTNVTSSTHEPVTVPLTSQLTIKTDVLGGSRVWIDGKFSGRFEVFVFGGRNTLFSWNQMALVAPLDKIEGDGLKSLTLKNGMGMG</sequence>
<evidence type="ECO:0000256" key="4">
    <source>
        <dbReference type="ARBA" id="ARBA00022801"/>
    </source>
</evidence>
<dbReference type="PRINTS" id="PR00738">
    <property type="entry name" value="GLHYDRLASE20"/>
</dbReference>
<feature type="chain" id="PRO_5013243771" description="beta-N-acetylhexosaminidase" evidence="7">
    <location>
        <begin position="16"/>
        <end position="709"/>
    </location>
</feature>
<evidence type="ECO:0000313" key="11">
    <source>
        <dbReference type="Proteomes" id="UP000034164"/>
    </source>
</evidence>
<proteinExistence type="inferred from homology"/>
<protein>
    <recommendedName>
        <fullName evidence="3">beta-N-acetylhexosaminidase</fullName>
        <ecNumber evidence="3">3.2.1.52</ecNumber>
    </recommendedName>
</protein>
<evidence type="ECO:0000259" key="8">
    <source>
        <dbReference type="Pfam" id="PF00728"/>
    </source>
</evidence>
<gene>
    <name evidence="10" type="ORF">EMCG_05973</name>
</gene>
<comment type="similarity">
    <text evidence="2">Belongs to the glycosyl hydrolase 20 family.</text>
</comment>
<dbReference type="InterPro" id="IPR015883">
    <property type="entry name" value="Glyco_hydro_20_cat"/>
</dbReference>
<organism evidence="10 11">
    <name type="scientific">[Emmonsia] crescens</name>
    <dbReference type="NCBI Taxonomy" id="73230"/>
    <lineage>
        <taxon>Eukaryota</taxon>
        <taxon>Fungi</taxon>
        <taxon>Dikarya</taxon>
        <taxon>Ascomycota</taxon>
        <taxon>Pezizomycotina</taxon>
        <taxon>Eurotiomycetes</taxon>
        <taxon>Eurotiomycetidae</taxon>
        <taxon>Onygenales</taxon>
        <taxon>Ajellomycetaceae</taxon>
        <taxon>Emergomyces</taxon>
    </lineage>
</organism>